<organism evidence="1 2">
    <name type="scientific">Methylobacterium phyllostachyos</name>
    <dbReference type="NCBI Taxonomy" id="582672"/>
    <lineage>
        <taxon>Bacteria</taxon>
        <taxon>Pseudomonadati</taxon>
        <taxon>Pseudomonadota</taxon>
        <taxon>Alphaproteobacteria</taxon>
        <taxon>Hyphomicrobiales</taxon>
        <taxon>Methylobacteriaceae</taxon>
        <taxon>Methylobacterium</taxon>
    </lineage>
</organism>
<accession>A0A1H0KJJ1</accession>
<dbReference type="InterPro" id="IPR006311">
    <property type="entry name" value="TAT_signal"/>
</dbReference>
<keyword evidence="2" id="KW-1185">Reference proteome</keyword>
<reference evidence="2" key="1">
    <citation type="submission" date="2016-10" db="EMBL/GenBank/DDBJ databases">
        <authorList>
            <person name="Varghese N."/>
            <person name="Submissions S."/>
        </authorList>
    </citation>
    <scope>NUCLEOTIDE SEQUENCE [LARGE SCALE GENOMIC DNA]</scope>
    <source>
        <strain evidence="2">BL47</strain>
    </source>
</reference>
<sequence>MIRSAQTKCDKEAEATARSRRGLLKTAGILAASTAFLELNLSKAFAQRGATLAGGTVDLGQGDFAVLNYAYALEQLEAAFYTQVLQQPYRGFNPSDEQSLTGIQSHEVAHREFFRSALGGNAIPDLQVDFGRVNFASRQSVLGTARTFEDLGVAAYNGAGQLLRNPDFLAKAGSIVSVEARHAATIRDMLNPYSAAFAGNDIVDGNGLDRALVPSQVLPKVVPFVLTPVSASQLP</sequence>
<name>A0A1H0KJJ1_9HYPH</name>
<dbReference type="CDD" id="cd00657">
    <property type="entry name" value="Ferritin_like"/>
    <property type="match status" value="1"/>
</dbReference>
<dbReference type="EMBL" id="FNHS01000027">
    <property type="protein sequence ID" value="SDO56065.1"/>
    <property type="molecule type" value="Genomic_DNA"/>
</dbReference>
<dbReference type="STRING" id="582672.SAMN05216360_12739"/>
<dbReference type="AlphaFoldDB" id="A0A1H0KJJ1"/>
<protein>
    <submittedName>
        <fullName evidence="1">Ferritin-like domain-containing protein</fullName>
    </submittedName>
</protein>
<dbReference type="Proteomes" id="UP000198704">
    <property type="component" value="Unassembled WGS sequence"/>
</dbReference>
<dbReference type="Pfam" id="PF13668">
    <property type="entry name" value="Ferritin_2"/>
    <property type="match status" value="1"/>
</dbReference>
<gene>
    <name evidence="1" type="ORF">SAMN05216360_12739</name>
</gene>
<dbReference type="PROSITE" id="PS51318">
    <property type="entry name" value="TAT"/>
    <property type="match status" value="1"/>
</dbReference>
<dbReference type="SUPFAM" id="SSF47240">
    <property type="entry name" value="Ferritin-like"/>
    <property type="match status" value="1"/>
</dbReference>
<evidence type="ECO:0000313" key="1">
    <source>
        <dbReference type="EMBL" id="SDO56065.1"/>
    </source>
</evidence>
<proteinExistence type="predicted"/>
<dbReference type="InterPro" id="IPR009078">
    <property type="entry name" value="Ferritin-like_SF"/>
</dbReference>
<evidence type="ECO:0000313" key="2">
    <source>
        <dbReference type="Proteomes" id="UP000198704"/>
    </source>
</evidence>